<name>A0AAV4W673_9ARAC</name>
<sequence length="104" mass="12408">MFGVENPVFRGPRVEPAPARNVEVEKSRKCFEFCKAFWECSKMKAILQDTFAVLYLCGFGGISFLQRPCLRRCVWESRRIDFYFHRCVCYFWSWPIYFTHGTLV</sequence>
<protein>
    <submittedName>
        <fullName evidence="1">Uncharacterized protein</fullName>
    </submittedName>
</protein>
<organism evidence="1 2">
    <name type="scientific">Caerostris darwini</name>
    <dbReference type="NCBI Taxonomy" id="1538125"/>
    <lineage>
        <taxon>Eukaryota</taxon>
        <taxon>Metazoa</taxon>
        <taxon>Ecdysozoa</taxon>
        <taxon>Arthropoda</taxon>
        <taxon>Chelicerata</taxon>
        <taxon>Arachnida</taxon>
        <taxon>Araneae</taxon>
        <taxon>Araneomorphae</taxon>
        <taxon>Entelegynae</taxon>
        <taxon>Araneoidea</taxon>
        <taxon>Araneidae</taxon>
        <taxon>Caerostris</taxon>
    </lineage>
</organism>
<dbReference type="Proteomes" id="UP001054837">
    <property type="component" value="Unassembled WGS sequence"/>
</dbReference>
<comment type="caution">
    <text evidence="1">The sequence shown here is derived from an EMBL/GenBank/DDBJ whole genome shotgun (WGS) entry which is preliminary data.</text>
</comment>
<proteinExistence type="predicted"/>
<keyword evidence="2" id="KW-1185">Reference proteome</keyword>
<gene>
    <name evidence="1" type="ORF">CDAR_444791</name>
</gene>
<dbReference type="EMBL" id="BPLQ01014202">
    <property type="protein sequence ID" value="GIY78152.1"/>
    <property type="molecule type" value="Genomic_DNA"/>
</dbReference>
<reference evidence="1 2" key="1">
    <citation type="submission" date="2021-06" db="EMBL/GenBank/DDBJ databases">
        <title>Caerostris darwini draft genome.</title>
        <authorList>
            <person name="Kono N."/>
            <person name="Arakawa K."/>
        </authorList>
    </citation>
    <scope>NUCLEOTIDE SEQUENCE [LARGE SCALE GENOMIC DNA]</scope>
</reference>
<evidence type="ECO:0000313" key="1">
    <source>
        <dbReference type="EMBL" id="GIY78152.1"/>
    </source>
</evidence>
<accession>A0AAV4W673</accession>
<evidence type="ECO:0000313" key="2">
    <source>
        <dbReference type="Proteomes" id="UP001054837"/>
    </source>
</evidence>
<dbReference type="AlphaFoldDB" id="A0AAV4W673"/>